<dbReference type="InterPro" id="IPR019199">
    <property type="entry name" value="Virulence_VapD/CRISPR_Cas2"/>
</dbReference>
<dbReference type="Gene3D" id="3.30.70.240">
    <property type="match status" value="1"/>
</dbReference>
<dbReference type="Pfam" id="PF09827">
    <property type="entry name" value="CRISPR_Cas2"/>
    <property type="match status" value="1"/>
</dbReference>
<keyword evidence="3" id="KW-0479">Metal-binding</keyword>
<keyword evidence="6" id="KW-0460">Magnesium</keyword>
<dbReference type="NCBIfam" id="TIGR01573">
    <property type="entry name" value="cas2"/>
    <property type="match status" value="1"/>
</dbReference>
<dbReference type="HAMAP" id="MF_01471">
    <property type="entry name" value="Cas2"/>
    <property type="match status" value="1"/>
</dbReference>
<dbReference type="SUPFAM" id="SSF143430">
    <property type="entry name" value="TTP0101/SSO1404-like"/>
    <property type="match status" value="1"/>
</dbReference>
<comment type="cofactor">
    <cofactor evidence="1">
        <name>Mg(2+)</name>
        <dbReference type="ChEBI" id="CHEBI:18420"/>
    </cofactor>
</comment>
<dbReference type="GO" id="GO:0004521">
    <property type="term" value="F:RNA endonuclease activity"/>
    <property type="evidence" value="ECO:0007669"/>
    <property type="project" value="InterPro"/>
</dbReference>
<keyword evidence="7" id="KW-0051">Antiviral defense</keyword>
<dbReference type="EMBL" id="FPHB01000020">
    <property type="protein sequence ID" value="SFV51927.1"/>
    <property type="molecule type" value="Genomic_DNA"/>
</dbReference>
<dbReference type="PANTHER" id="PTHR34405">
    <property type="entry name" value="CRISPR-ASSOCIATED ENDORIBONUCLEASE CAS2"/>
    <property type="match status" value="1"/>
</dbReference>
<dbReference type="GO" id="GO:0016787">
    <property type="term" value="F:hydrolase activity"/>
    <property type="evidence" value="ECO:0007669"/>
    <property type="project" value="UniProtKB-KW"/>
</dbReference>
<keyword evidence="4" id="KW-0255">Endonuclease</keyword>
<evidence type="ECO:0000256" key="2">
    <source>
        <dbReference type="ARBA" id="ARBA00022722"/>
    </source>
</evidence>
<evidence type="ECO:0000256" key="4">
    <source>
        <dbReference type="ARBA" id="ARBA00022759"/>
    </source>
</evidence>
<proteinExistence type="inferred from homology"/>
<dbReference type="InterPro" id="IPR021127">
    <property type="entry name" value="CRISPR_associated_Cas2"/>
</dbReference>
<evidence type="ECO:0000256" key="1">
    <source>
        <dbReference type="ARBA" id="ARBA00001946"/>
    </source>
</evidence>
<keyword evidence="5" id="KW-0378">Hydrolase</keyword>
<dbReference type="PIRSF" id="PIRSF032582">
    <property type="entry name" value="Cas2"/>
    <property type="match status" value="1"/>
</dbReference>
<accession>A0A1W1BEL8</accession>
<reference evidence="8" key="1">
    <citation type="submission" date="2016-10" db="EMBL/GenBank/DDBJ databases">
        <authorList>
            <person name="de Groot N.N."/>
        </authorList>
    </citation>
    <scope>NUCLEOTIDE SEQUENCE</scope>
</reference>
<dbReference type="GO" id="GO:0046872">
    <property type="term" value="F:metal ion binding"/>
    <property type="evidence" value="ECO:0007669"/>
    <property type="project" value="UniProtKB-KW"/>
</dbReference>
<evidence type="ECO:0000256" key="7">
    <source>
        <dbReference type="ARBA" id="ARBA00023118"/>
    </source>
</evidence>
<name>A0A1W1BEL8_9ZZZZ</name>
<dbReference type="PANTHER" id="PTHR34405:SF3">
    <property type="entry name" value="CRISPR-ASSOCIATED ENDORIBONUCLEASE CAS2 3"/>
    <property type="match status" value="1"/>
</dbReference>
<gene>
    <name evidence="8" type="ORF">MNB_SM-7-1180</name>
</gene>
<evidence type="ECO:0000256" key="5">
    <source>
        <dbReference type="ARBA" id="ARBA00022801"/>
    </source>
</evidence>
<protein>
    <submittedName>
        <fullName evidence="8">CRISPR-associated protein Cas2</fullName>
    </submittedName>
</protein>
<keyword evidence="2" id="KW-0540">Nuclease</keyword>
<dbReference type="AlphaFoldDB" id="A0A1W1BEL8"/>
<evidence type="ECO:0000256" key="6">
    <source>
        <dbReference type="ARBA" id="ARBA00022842"/>
    </source>
</evidence>
<sequence length="93" mass="11227">MRYIVAYDIANDKRRKKLSDLLEGYGIRVNYSVFEIELNQTKKERLLFEIERQKLIHPKHDSLRFYHLCQNCVAKSFELADKPEPFESEEMFI</sequence>
<dbReference type="CDD" id="cd09725">
    <property type="entry name" value="Cas2_I_II_III"/>
    <property type="match status" value="1"/>
</dbReference>
<evidence type="ECO:0000256" key="3">
    <source>
        <dbReference type="ARBA" id="ARBA00022723"/>
    </source>
</evidence>
<dbReference type="GO" id="GO:0051607">
    <property type="term" value="P:defense response to virus"/>
    <property type="evidence" value="ECO:0007669"/>
    <property type="project" value="UniProtKB-KW"/>
</dbReference>
<organism evidence="8">
    <name type="scientific">hydrothermal vent metagenome</name>
    <dbReference type="NCBI Taxonomy" id="652676"/>
    <lineage>
        <taxon>unclassified sequences</taxon>
        <taxon>metagenomes</taxon>
        <taxon>ecological metagenomes</taxon>
    </lineage>
</organism>
<evidence type="ECO:0000313" key="8">
    <source>
        <dbReference type="EMBL" id="SFV51927.1"/>
    </source>
</evidence>
<dbReference type="GO" id="GO:0043571">
    <property type="term" value="P:maintenance of CRISPR repeat elements"/>
    <property type="evidence" value="ECO:0007669"/>
    <property type="project" value="InterPro"/>
</dbReference>